<sequence>MTGRPVDLGEPDRLYTLTGGRHRSDDACLDLVTLVVSESDPAPGMTSEHVRILELCRRPTAVVEVSADLRLPVTVTRILLGDLLATRRVTARHPRPVPRATLPDSTLLKQVLDGLHHL</sequence>
<accession>A0A927EYK0</accession>
<dbReference type="RefSeq" id="WP_191209043.1">
    <property type="nucleotide sequence ID" value="NZ_BAABKL010000018.1"/>
</dbReference>
<organism evidence="1 2">
    <name type="scientific">Streptomyces chumphonensis</name>
    <dbReference type="NCBI Taxonomy" id="1214925"/>
    <lineage>
        <taxon>Bacteria</taxon>
        <taxon>Bacillati</taxon>
        <taxon>Actinomycetota</taxon>
        <taxon>Actinomycetes</taxon>
        <taxon>Kitasatosporales</taxon>
        <taxon>Streptomycetaceae</taxon>
        <taxon>Streptomyces</taxon>
    </lineage>
</organism>
<proteinExistence type="predicted"/>
<evidence type="ECO:0000313" key="2">
    <source>
        <dbReference type="Proteomes" id="UP000632289"/>
    </source>
</evidence>
<keyword evidence="2" id="KW-1185">Reference proteome</keyword>
<name>A0A927EYK0_9ACTN</name>
<dbReference type="Pfam" id="PF05331">
    <property type="entry name" value="DUF742"/>
    <property type="match status" value="1"/>
</dbReference>
<dbReference type="Proteomes" id="UP000632289">
    <property type="component" value="Unassembled WGS sequence"/>
</dbReference>
<comment type="caution">
    <text evidence="1">The sequence shown here is derived from an EMBL/GenBank/DDBJ whole genome shotgun (WGS) entry which is preliminary data.</text>
</comment>
<dbReference type="InterPro" id="IPR007995">
    <property type="entry name" value="DUF742"/>
</dbReference>
<dbReference type="AlphaFoldDB" id="A0A927EYK0"/>
<dbReference type="PANTHER" id="PTHR36221:SF1">
    <property type="entry name" value="DUF742 DOMAIN-CONTAINING PROTEIN"/>
    <property type="match status" value="1"/>
</dbReference>
<evidence type="ECO:0000313" key="1">
    <source>
        <dbReference type="EMBL" id="MBD3931760.1"/>
    </source>
</evidence>
<gene>
    <name evidence="1" type="ORF">IF129_09325</name>
</gene>
<reference evidence="1" key="1">
    <citation type="submission" date="2020-09" db="EMBL/GenBank/DDBJ databases">
        <title>Secondary metabolite and genome analysis of marine Streptomyces chumphonensis KK1-2T.</title>
        <authorList>
            <person name="Phongsopitanun W."/>
            <person name="Kanchanasin P."/>
            <person name="Pittayakhajonwut P."/>
            <person name="Suwanborirux K."/>
            <person name="Tanasupawat S."/>
        </authorList>
    </citation>
    <scope>NUCLEOTIDE SEQUENCE</scope>
    <source>
        <strain evidence="1">KK1-2</strain>
    </source>
</reference>
<protein>
    <submittedName>
        <fullName evidence="1">DUF742 domain-containing protein</fullName>
    </submittedName>
</protein>
<dbReference type="PANTHER" id="PTHR36221">
    <property type="entry name" value="DUF742 DOMAIN-CONTAINING PROTEIN"/>
    <property type="match status" value="1"/>
</dbReference>
<dbReference type="EMBL" id="JACXYU010000003">
    <property type="protein sequence ID" value="MBD3931760.1"/>
    <property type="molecule type" value="Genomic_DNA"/>
</dbReference>